<sequence>MLITDAAVREAAANLAQSLGGDWAIDTAAPADGAAHLVYSDGRGISFRPIFGGTTVQLWITGGRVHPLPDDATLADRALREAQLTARLAEGHRYNKATTLVTEADEDPELIILRTLEGDLLPAFDYKPRYVGHRPWIDLFDKALSQVMDEAPPATGTSLRDGGPEAHTTPPDVGEDAEPAADTEVGPEADSDSVIQPDPTPAPDADQQADTPAADEVQEEGPSPVEEPDPEVAQSPGSGPETNPASEPGPSGESGGEADIQPATEASPGTKQRARNPTPRRRPETSST</sequence>
<feature type="compositionally biased region" description="Acidic residues" evidence="1">
    <location>
        <begin position="173"/>
        <end position="191"/>
    </location>
</feature>
<evidence type="ECO:0000256" key="1">
    <source>
        <dbReference type="SAM" id="MobiDB-lite"/>
    </source>
</evidence>
<keyword evidence="3" id="KW-1185">Reference proteome</keyword>
<organism evidence="2 3">
    <name type="scientific">Streptomyces longisporus</name>
    <dbReference type="NCBI Taxonomy" id="1948"/>
    <lineage>
        <taxon>Bacteria</taxon>
        <taxon>Bacillati</taxon>
        <taxon>Actinomycetota</taxon>
        <taxon>Actinomycetes</taxon>
        <taxon>Kitasatosporales</taxon>
        <taxon>Streptomycetaceae</taxon>
        <taxon>Streptomyces</taxon>
    </lineage>
</organism>
<gene>
    <name evidence="2" type="ORF">GCM10010276_85920</name>
</gene>
<proteinExistence type="predicted"/>
<feature type="region of interest" description="Disordered" evidence="1">
    <location>
        <begin position="151"/>
        <end position="288"/>
    </location>
</feature>
<evidence type="ECO:0000313" key="2">
    <source>
        <dbReference type="EMBL" id="GAA2521909.1"/>
    </source>
</evidence>
<dbReference type="EMBL" id="BAAASG010000028">
    <property type="protein sequence ID" value="GAA2521909.1"/>
    <property type="molecule type" value="Genomic_DNA"/>
</dbReference>
<comment type="caution">
    <text evidence="2">The sequence shown here is derived from an EMBL/GenBank/DDBJ whole genome shotgun (WGS) entry which is preliminary data.</text>
</comment>
<name>A0ABN3NHJ1_STRLO</name>
<reference evidence="2 3" key="1">
    <citation type="journal article" date="2019" name="Int. J. Syst. Evol. Microbiol.">
        <title>The Global Catalogue of Microorganisms (GCM) 10K type strain sequencing project: providing services to taxonomists for standard genome sequencing and annotation.</title>
        <authorList>
            <consortium name="The Broad Institute Genomics Platform"/>
            <consortium name="The Broad Institute Genome Sequencing Center for Infectious Disease"/>
            <person name="Wu L."/>
            <person name="Ma J."/>
        </authorList>
    </citation>
    <scope>NUCLEOTIDE SEQUENCE [LARGE SCALE GENOMIC DNA]</scope>
    <source>
        <strain evidence="2 3">JCM 4395</strain>
    </source>
</reference>
<evidence type="ECO:0000313" key="3">
    <source>
        <dbReference type="Proteomes" id="UP001501777"/>
    </source>
</evidence>
<accession>A0ABN3NHJ1</accession>
<protein>
    <submittedName>
        <fullName evidence="2">Uncharacterized protein</fullName>
    </submittedName>
</protein>
<feature type="compositionally biased region" description="Low complexity" evidence="1">
    <location>
        <begin position="203"/>
        <end position="215"/>
    </location>
</feature>
<dbReference type="Proteomes" id="UP001501777">
    <property type="component" value="Unassembled WGS sequence"/>
</dbReference>
<dbReference type="RefSeq" id="WP_344406666.1">
    <property type="nucleotide sequence ID" value="NZ_BAAASG010000028.1"/>
</dbReference>